<dbReference type="EMBL" id="VOWB01000008">
    <property type="protein sequence ID" value="TXE84767.1"/>
    <property type="molecule type" value="Genomic_DNA"/>
</dbReference>
<dbReference type="InterPro" id="IPR023405">
    <property type="entry name" value="Topo_IA_core_domain"/>
</dbReference>
<dbReference type="EC" id="5.6.2.1" evidence="3"/>
<dbReference type="InterPro" id="IPR000380">
    <property type="entry name" value="Topo_IA"/>
</dbReference>
<dbReference type="PRINTS" id="PR00417">
    <property type="entry name" value="PRTPISMRASEI"/>
</dbReference>
<evidence type="ECO:0000256" key="11">
    <source>
        <dbReference type="SAM" id="Coils"/>
    </source>
</evidence>
<dbReference type="PROSITE" id="PS50880">
    <property type="entry name" value="TOPRIM"/>
    <property type="match status" value="1"/>
</dbReference>
<keyword evidence="6 15" id="KW-0413">Isomerase</keyword>
<dbReference type="InterPro" id="IPR003602">
    <property type="entry name" value="Topo_IA_DNA-bd_dom"/>
</dbReference>
<dbReference type="GO" id="GO:0003677">
    <property type="term" value="F:DNA binding"/>
    <property type="evidence" value="ECO:0007669"/>
    <property type="project" value="UniProtKB-KW"/>
</dbReference>
<dbReference type="CDD" id="cd03362">
    <property type="entry name" value="TOPRIM_TopoIA_TopoIII"/>
    <property type="match status" value="1"/>
</dbReference>
<dbReference type="InterPro" id="IPR013824">
    <property type="entry name" value="Topo_IA_cen_sub1"/>
</dbReference>
<evidence type="ECO:0000256" key="5">
    <source>
        <dbReference type="ARBA" id="ARBA00023125"/>
    </source>
</evidence>
<feature type="domain" description="Topo IA-type catalytic" evidence="14">
    <location>
        <begin position="160"/>
        <end position="614"/>
    </location>
</feature>
<dbReference type="PANTHER" id="PTHR11390">
    <property type="entry name" value="PROKARYOTIC DNA TOPOISOMERASE"/>
    <property type="match status" value="1"/>
</dbReference>
<evidence type="ECO:0000259" key="14">
    <source>
        <dbReference type="PROSITE" id="PS52039"/>
    </source>
</evidence>
<organism evidence="15 16">
    <name type="scientific">Campylobacter peloridis</name>
    <dbReference type="NCBI Taxonomy" id="488546"/>
    <lineage>
        <taxon>Bacteria</taxon>
        <taxon>Pseudomonadati</taxon>
        <taxon>Campylobacterota</taxon>
        <taxon>Epsilonproteobacteria</taxon>
        <taxon>Campylobacterales</taxon>
        <taxon>Campylobacteraceae</taxon>
        <taxon>Campylobacter</taxon>
    </lineage>
</organism>
<dbReference type="RefSeq" id="WP_147574785.1">
    <property type="nucleotide sequence ID" value="NZ_VOWB01000008.1"/>
</dbReference>
<comment type="catalytic activity">
    <reaction evidence="1">
        <text>ATP-independent breakage of single-stranded DNA, followed by passage and rejoining.</text>
        <dbReference type="EC" id="5.6.2.1"/>
    </reaction>
</comment>
<dbReference type="Pfam" id="PF01131">
    <property type="entry name" value="Topoisom_bac"/>
    <property type="match status" value="1"/>
</dbReference>
<evidence type="ECO:0000256" key="1">
    <source>
        <dbReference type="ARBA" id="ARBA00000213"/>
    </source>
</evidence>
<dbReference type="SMART" id="SM00493">
    <property type="entry name" value="TOPRIM"/>
    <property type="match status" value="1"/>
</dbReference>
<protein>
    <recommendedName>
        <fullName evidence="3">DNA topoisomerase</fullName>
        <ecNumber evidence="3">5.6.2.1</ecNumber>
    </recommendedName>
    <alternativeName>
        <fullName evidence="10">Omega-protein</fullName>
    </alternativeName>
    <alternativeName>
        <fullName evidence="9">Relaxing enzyme</fullName>
    </alternativeName>
    <alternativeName>
        <fullName evidence="7">Swivelase</fullName>
    </alternativeName>
    <alternativeName>
        <fullName evidence="8">Untwisting enzyme</fullName>
    </alternativeName>
</protein>
<evidence type="ECO:0000313" key="16">
    <source>
        <dbReference type="Proteomes" id="UP000321310"/>
    </source>
</evidence>
<keyword evidence="4" id="KW-0799">Topoisomerase</keyword>
<dbReference type="GO" id="GO:0006265">
    <property type="term" value="P:DNA topological change"/>
    <property type="evidence" value="ECO:0007669"/>
    <property type="project" value="InterPro"/>
</dbReference>
<dbReference type="GO" id="GO:0043597">
    <property type="term" value="C:cytoplasmic replication fork"/>
    <property type="evidence" value="ECO:0007669"/>
    <property type="project" value="TreeGrafter"/>
</dbReference>
<dbReference type="PANTHER" id="PTHR11390:SF21">
    <property type="entry name" value="DNA TOPOISOMERASE 3-ALPHA"/>
    <property type="match status" value="1"/>
</dbReference>
<dbReference type="Gene3D" id="3.40.50.140">
    <property type="match status" value="1"/>
</dbReference>
<evidence type="ECO:0000259" key="13">
    <source>
        <dbReference type="PROSITE" id="PS50880"/>
    </source>
</evidence>
<dbReference type="CDD" id="cd00186">
    <property type="entry name" value="TOP1Ac"/>
    <property type="match status" value="1"/>
</dbReference>
<dbReference type="InterPro" id="IPR006171">
    <property type="entry name" value="TOPRIM_dom"/>
</dbReference>
<gene>
    <name evidence="15" type="ORF">FPD46_00595</name>
</gene>
<dbReference type="InterPro" id="IPR013497">
    <property type="entry name" value="Topo_IA_cen"/>
</dbReference>
<proteinExistence type="inferred from homology"/>
<keyword evidence="5" id="KW-0238">DNA-binding</keyword>
<name>A0A5C7E0B8_9BACT</name>
<sequence>MIKNRVFIAEKPELGRAIAEALISSTNDRKIDNKTHIIIGNNIITWAFGHIMKLADPEMYDKKYEKWIIQDLPFNISYPFKRIPLEYSKTQLNLILKLINDNNTTEIIHCGDADEEGQILIDEILYYSRTQKPILRCLINDITPKAILKSITEMKSNSHFKGLSESGFARSEADWIVGLNLTRLYSLLNYQNGGKKGVISVGRVQTPILALIVNRDLENKNHVSQLYYAINGEFKINNEIIKLPLKVDDKIEDENLANKIKAEIENQQANLKLTINQKLEYPPLPYNLLNLQAEANKLFGFSAKKTLEITQELREKYKAISYNRSDCEYLPENIYNEAPLILEAIKNNFNSEEIGQANVNLKIKSKAFDDSKLSAHYGIIPTQAKFDINKLKNEQKLIYTLITQRFLMQFYEPCKYDSYNLEIHIKDYIFSSTFRNDTELGFKKYFKTNKDDNEDDNFEKSFLNNIKNNDLALCEKINIKPEKTKPKPFYTMTTLLKDLNNVAKYVKDERIKKLLIEKDKDKKGESGGIGTPATRSSHIETLIERGYIVVSNSGKKQIVNATELGVNLITNLPTNLTNPDMTALWFESQKEIQEGKLSRKDFLTSIENFTKNIIDNEINSNKRFSSSDNVKNADEKIECPKCKKGFLREINGKFGKFFSCSEYSNGCDFKAKSINGKPELEKKSNIETSYKCPKCNANLIKRESKNEKNKYWYGCSEWKNGCNFMCPKKNNEPDFNSNSNTKKNNTNTQKIYNKR</sequence>
<dbReference type="Pfam" id="PF01751">
    <property type="entry name" value="Toprim"/>
    <property type="match status" value="1"/>
</dbReference>
<feature type="region of interest" description="Disordered" evidence="12">
    <location>
        <begin position="735"/>
        <end position="755"/>
    </location>
</feature>
<feature type="compositionally biased region" description="Low complexity" evidence="12">
    <location>
        <begin position="736"/>
        <end position="748"/>
    </location>
</feature>
<evidence type="ECO:0000256" key="7">
    <source>
        <dbReference type="ARBA" id="ARBA00030003"/>
    </source>
</evidence>
<evidence type="ECO:0000313" key="15">
    <source>
        <dbReference type="EMBL" id="TXE84767.1"/>
    </source>
</evidence>
<dbReference type="SMART" id="SM00436">
    <property type="entry name" value="TOP1Bc"/>
    <property type="match status" value="1"/>
</dbReference>
<evidence type="ECO:0000256" key="8">
    <source>
        <dbReference type="ARBA" id="ARBA00031985"/>
    </source>
</evidence>
<dbReference type="PROSITE" id="PS52039">
    <property type="entry name" value="TOPO_IA_2"/>
    <property type="match status" value="1"/>
</dbReference>
<dbReference type="AlphaFoldDB" id="A0A5C7E0B8"/>
<dbReference type="GO" id="GO:0006281">
    <property type="term" value="P:DNA repair"/>
    <property type="evidence" value="ECO:0007669"/>
    <property type="project" value="TreeGrafter"/>
</dbReference>
<dbReference type="Gene3D" id="1.10.290.10">
    <property type="entry name" value="Topoisomerase I, domain 4"/>
    <property type="match status" value="1"/>
</dbReference>
<reference evidence="15 16" key="1">
    <citation type="submission" date="2019-07" db="EMBL/GenBank/DDBJ databases">
        <title>Rapid identification of Enteric Bacteria from Whole Genome Sequences (WGS) using Average Nucleotide Identity (ANI).</title>
        <authorList>
            <person name="Lane C."/>
        </authorList>
    </citation>
    <scope>NUCLEOTIDE SEQUENCE [LARGE SCALE GENOMIC DNA]</scope>
    <source>
        <strain evidence="15 16">2016D-0250</strain>
    </source>
</reference>
<comment type="similarity">
    <text evidence="2">Belongs to the type IA topoisomerase family.</text>
</comment>
<dbReference type="Gene3D" id="2.70.20.10">
    <property type="entry name" value="Topoisomerase I, domain 3"/>
    <property type="match status" value="1"/>
</dbReference>
<keyword evidence="11" id="KW-0175">Coiled coil</keyword>
<feature type="domain" description="Toprim" evidence="13">
    <location>
        <begin position="4"/>
        <end position="143"/>
    </location>
</feature>
<evidence type="ECO:0000256" key="6">
    <source>
        <dbReference type="ARBA" id="ARBA00023235"/>
    </source>
</evidence>
<dbReference type="SUPFAM" id="SSF56712">
    <property type="entry name" value="Prokaryotic type I DNA topoisomerase"/>
    <property type="match status" value="1"/>
</dbReference>
<evidence type="ECO:0000256" key="4">
    <source>
        <dbReference type="ARBA" id="ARBA00023029"/>
    </source>
</evidence>
<dbReference type="InterPro" id="IPR034144">
    <property type="entry name" value="TOPRIM_TopoIII"/>
</dbReference>
<evidence type="ECO:0000256" key="3">
    <source>
        <dbReference type="ARBA" id="ARBA00012891"/>
    </source>
</evidence>
<evidence type="ECO:0000256" key="9">
    <source>
        <dbReference type="ARBA" id="ARBA00032235"/>
    </source>
</evidence>
<dbReference type="Proteomes" id="UP000321310">
    <property type="component" value="Unassembled WGS sequence"/>
</dbReference>
<dbReference type="GO" id="GO:0006310">
    <property type="term" value="P:DNA recombination"/>
    <property type="evidence" value="ECO:0007669"/>
    <property type="project" value="TreeGrafter"/>
</dbReference>
<evidence type="ECO:0000256" key="2">
    <source>
        <dbReference type="ARBA" id="ARBA00009446"/>
    </source>
</evidence>
<feature type="coiled-coil region" evidence="11">
    <location>
        <begin position="250"/>
        <end position="277"/>
    </location>
</feature>
<dbReference type="InterPro" id="IPR013826">
    <property type="entry name" value="Topo_IA_cen_sub3"/>
</dbReference>
<evidence type="ECO:0000256" key="10">
    <source>
        <dbReference type="ARBA" id="ARBA00032877"/>
    </source>
</evidence>
<dbReference type="Gene3D" id="1.10.460.10">
    <property type="entry name" value="Topoisomerase I, domain 2"/>
    <property type="match status" value="1"/>
</dbReference>
<dbReference type="InterPro" id="IPR013825">
    <property type="entry name" value="Topo_IA_cen_sub2"/>
</dbReference>
<comment type="caution">
    <text evidence="15">The sequence shown here is derived from an EMBL/GenBank/DDBJ whole genome shotgun (WGS) entry which is preliminary data.</text>
</comment>
<dbReference type="InterPro" id="IPR003601">
    <property type="entry name" value="Topo_IA_2"/>
</dbReference>
<dbReference type="GO" id="GO:0003917">
    <property type="term" value="F:DNA topoisomerase type I (single strand cut, ATP-independent) activity"/>
    <property type="evidence" value="ECO:0007669"/>
    <property type="project" value="UniProtKB-EC"/>
</dbReference>
<accession>A0A5C7E0B8</accession>
<dbReference type="SMART" id="SM00437">
    <property type="entry name" value="TOP1Ac"/>
    <property type="match status" value="1"/>
</dbReference>
<evidence type="ECO:0000256" key="12">
    <source>
        <dbReference type="SAM" id="MobiDB-lite"/>
    </source>
</evidence>